<dbReference type="InterPro" id="IPR052543">
    <property type="entry name" value="HTH_Metal-responsive_Reg"/>
</dbReference>
<dbReference type="PROSITE" id="PS50987">
    <property type="entry name" value="HTH_ARSR_2"/>
    <property type="match status" value="1"/>
</dbReference>
<dbReference type="InterPro" id="IPR036388">
    <property type="entry name" value="WH-like_DNA-bd_sf"/>
</dbReference>
<evidence type="ECO:0000259" key="1">
    <source>
        <dbReference type="PROSITE" id="PS50987"/>
    </source>
</evidence>
<dbReference type="EMBL" id="LTAY01000111">
    <property type="protein sequence ID" value="OPX44727.1"/>
    <property type="molecule type" value="Genomic_DNA"/>
</dbReference>
<dbReference type="CDD" id="cd00090">
    <property type="entry name" value="HTH_ARSR"/>
    <property type="match status" value="1"/>
</dbReference>
<dbReference type="SUPFAM" id="SSF46785">
    <property type="entry name" value="Winged helix' DNA-binding domain"/>
    <property type="match status" value="1"/>
</dbReference>
<feature type="domain" description="HTH arsR-type" evidence="1">
    <location>
        <begin position="10"/>
        <end position="104"/>
    </location>
</feature>
<gene>
    <name evidence="2" type="ORF">CLTHE_32620</name>
</gene>
<dbReference type="PANTHER" id="PTHR39168">
    <property type="entry name" value="TRANSCRIPTIONAL REGULATOR-RELATED"/>
    <property type="match status" value="1"/>
</dbReference>
<dbReference type="GO" id="GO:0097063">
    <property type="term" value="F:cadmium ion sensor activity"/>
    <property type="evidence" value="ECO:0007669"/>
    <property type="project" value="TreeGrafter"/>
</dbReference>
<dbReference type="GO" id="GO:0010288">
    <property type="term" value="P:response to lead ion"/>
    <property type="evidence" value="ECO:0007669"/>
    <property type="project" value="TreeGrafter"/>
</dbReference>
<dbReference type="AlphaFoldDB" id="A0A1V4SNB7"/>
<dbReference type="InterPro" id="IPR011991">
    <property type="entry name" value="ArsR-like_HTH"/>
</dbReference>
<protein>
    <submittedName>
        <fullName evidence="2">Helix-turn-helix domain protein</fullName>
    </submittedName>
</protein>
<reference evidence="2 3" key="1">
    <citation type="submission" date="2016-02" db="EMBL/GenBank/DDBJ databases">
        <title>Genome sequence of Clostridium thermobutyricum DSM 4928.</title>
        <authorList>
            <person name="Poehlein A."/>
            <person name="Daniel R."/>
        </authorList>
    </citation>
    <scope>NUCLEOTIDE SEQUENCE [LARGE SCALE GENOMIC DNA]</scope>
    <source>
        <strain evidence="2 3">DSM 4928</strain>
    </source>
</reference>
<proteinExistence type="predicted"/>
<dbReference type="InterPro" id="IPR036390">
    <property type="entry name" value="WH_DNA-bd_sf"/>
</dbReference>
<organism evidence="2 3">
    <name type="scientific">Clostridium thermobutyricum DSM 4928</name>
    <dbReference type="NCBI Taxonomy" id="1121339"/>
    <lineage>
        <taxon>Bacteria</taxon>
        <taxon>Bacillati</taxon>
        <taxon>Bacillota</taxon>
        <taxon>Clostridia</taxon>
        <taxon>Eubacteriales</taxon>
        <taxon>Clostridiaceae</taxon>
        <taxon>Clostridium</taxon>
    </lineage>
</organism>
<sequence>MDMEIYLKGVKNLITPDISEVAAIFSDKSRAIMLVELLGGARTTGELAKIANIKPQTATYHLNKMADNKLIIKNRFGRNSYYKIASEDVAKILEALLQLSKDPKITSLKESIKSEQIRFARLCYDHIAGKLGVILFNKLIELNYAKVIGNSVFLTEEGILNLKNIGFIIEENKEYIGELCRDWSEKTNHVSGELGNMLYISLLNLDLIEKDPDSRKIKLKNSGKAFLKENFNINI</sequence>
<dbReference type="GO" id="GO:0003677">
    <property type="term" value="F:DNA binding"/>
    <property type="evidence" value="ECO:0007669"/>
    <property type="project" value="TreeGrafter"/>
</dbReference>
<dbReference type="GO" id="GO:0003700">
    <property type="term" value="F:DNA-binding transcription factor activity"/>
    <property type="evidence" value="ECO:0007669"/>
    <property type="project" value="InterPro"/>
</dbReference>
<evidence type="ECO:0000313" key="3">
    <source>
        <dbReference type="Proteomes" id="UP000191448"/>
    </source>
</evidence>
<evidence type="ECO:0000313" key="2">
    <source>
        <dbReference type="EMBL" id="OPX44727.1"/>
    </source>
</evidence>
<dbReference type="Pfam" id="PF12840">
    <property type="entry name" value="HTH_20"/>
    <property type="match status" value="1"/>
</dbReference>
<dbReference type="Proteomes" id="UP000191448">
    <property type="component" value="Unassembled WGS sequence"/>
</dbReference>
<comment type="caution">
    <text evidence="2">The sequence shown here is derived from an EMBL/GenBank/DDBJ whole genome shotgun (WGS) entry which is preliminary data.</text>
</comment>
<dbReference type="PANTHER" id="PTHR39168:SF1">
    <property type="entry name" value="TRANSCRIPTIONAL REGULATORY PROTEIN"/>
    <property type="match status" value="1"/>
</dbReference>
<dbReference type="GO" id="GO:0032791">
    <property type="term" value="F:lead ion binding"/>
    <property type="evidence" value="ECO:0007669"/>
    <property type="project" value="TreeGrafter"/>
</dbReference>
<name>A0A1V4SNB7_9CLOT</name>
<dbReference type="SMART" id="SM00418">
    <property type="entry name" value="HTH_ARSR"/>
    <property type="match status" value="1"/>
</dbReference>
<dbReference type="Gene3D" id="1.10.10.10">
    <property type="entry name" value="Winged helix-like DNA-binding domain superfamily/Winged helix DNA-binding domain"/>
    <property type="match status" value="1"/>
</dbReference>
<accession>A0A1V4SNB7</accession>
<dbReference type="InterPro" id="IPR001845">
    <property type="entry name" value="HTH_ArsR_DNA-bd_dom"/>
</dbReference>
<dbReference type="GO" id="GO:0046686">
    <property type="term" value="P:response to cadmium ion"/>
    <property type="evidence" value="ECO:0007669"/>
    <property type="project" value="TreeGrafter"/>
</dbReference>